<organism evidence="8">
    <name type="scientific">Thrips palmi</name>
    <name type="common">Melon thrips</name>
    <dbReference type="NCBI Taxonomy" id="161013"/>
    <lineage>
        <taxon>Eukaryota</taxon>
        <taxon>Metazoa</taxon>
        <taxon>Ecdysozoa</taxon>
        <taxon>Arthropoda</taxon>
        <taxon>Hexapoda</taxon>
        <taxon>Insecta</taxon>
        <taxon>Pterygota</taxon>
        <taxon>Neoptera</taxon>
        <taxon>Paraneoptera</taxon>
        <taxon>Thysanoptera</taxon>
        <taxon>Terebrantia</taxon>
        <taxon>Thripoidea</taxon>
        <taxon>Thripidae</taxon>
        <taxon>Thrips</taxon>
    </lineage>
</organism>
<dbReference type="CDD" id="cd06565">
    <property type="entry name" value="GH20_GcnA-like"/>
    <property type="match status" value="1"/>
</dbReference>
<comment type="similarity">
    <text evidence="2">Belongs to the glycosyl hydrolase 20 family.</text>
</comment>
<keyword evidence="7" id="KW-1185">Reference proteome</keyword>
<dbReference type="InterPro" id="IPR038901">
    <property type="entry name" value="HEXDC-like"/>
</dbReference>
<comment type="catalytic activity">
    <reaction evidence="1">
        <text>Hydrolysis of terminal non-reducing N-acetyl-D-hexosamine residues in N-acetyl-beta-D-hexosaminides.</text>
        <dbReference type="EC" id="3.2.1.52"/>
    </reaction>
</comment>
<feature type="non-terminal residue" evidence="8">
    <location>
        <position position="1"/>
    </location>
</feature>
<dbReference type="GO" id="GO:0005975">
    <property type="term" value="P:carbohydrate metabolic process"/>
    <property type="evidence" value="ECO:0007669"/>
    <property type="project" value="InterPro"/>
</dbReference>
<dbReference type="Proteomes" id="UP000515158">
    <property type="component" value="Unplaced"/>
</dbReference>
<dbReference type="PANTHER" id="PTHR21040:SF8">
    <property type="entry name" value="BCDNA.GH04120"/>
    <property type="match status" value="1"/>
</dbReference>
<dbReference type="GeneID" id="117641104"/>
<dbReference type="RefSeq" id="XP_034234108.1">
    <property type="nucleotide sequence ID" value="XM_034378217.1"/>
</dbReference>
<sequence length="621" mass="69858">RRKSTLLVGAGALVLLVLCLQYNALGLQQQQPMQAAIQSNAIDALDKQDKQDRSRSDGGVKFVKSVESPVIVPAVVEDRDRGDSAVAAVAARVYVPPQRMAHFDLKGAAPRVPYIKKVFALMKQLGATGVVLEWEDAFPFWGPLESLATSNAYSRADVRDILQSAKENGLEVMPLVQTFGHVEFALKHAKYASIREVPDSPQALCPSNNASMDFIKVMIDQVMELHPGVRYLHIGCDEVFQMGECPRCRNTMRENLFLGHVARVARYVRSKYSYRGHPVTPIIWHDMLQHLAPQSMDEYHLGDLVEPMIWVYAEDVYRFVPTIIWDKFASVFPRAWTASAFKGAFGETMYIPNIKRHLENNLKWLEVMTSEGPKFKEGFQGIVITGWQRYDHFAVLCELLPAAIPSLAVNMLTVTNGFINPSLKGKLTTALGCAHSSGEGQNLGGSDSGVETNAMFLNLNSDPFLWDMFNRCSFPGVSFFRLTYRLHNAQREVRDYLHSVTKAKGWMTDYNVRHNFTSPLRIDELMMEQPRVYHSLVQLAHNANDALRDVFDAHTIAEWVEQRIYPDIKRLEQLAKDAAALKARKVWPRRPLPALADLGRLGISLPEEENVGSATDHPRPS</sequence>
<name>A0A6P8Y3M2_THRPL</name>
<dbReference type="GO" id="GO:0004563">
    <property type="term" value="F:beta-N-acetylhexosaminidase activity"/>
    <property type="evidence" value="ECO:0007669"/>
    <property type="project" value="UniProtKB-EC"/>
</dbReference>
<protein>
    <recommendedName>
        <fullName evidence="3">beta-N-acetylhexosaminidase</fullName>
        <ecNumber evidence="3">3.2.1.52</ecNumber>
    </recommendedName>
</protein>
<dbReference type="InterPro" id="IPR015883">
    <property type="entry name" value="Glyco_hydro_20_cat"/>
</dbReference>
<dbReference type="Pfam" id="PF00728">
    <property type="entry name" value="Glyco_hydro_20"/>
    <property type="match status" value="1"/>
</dbReference>
<dbReference type="InterPro" id="IPR017853">
    <property type="entry name" value="GH"/>
</dbReference>
<feature type="domain" description="Glycoside hydrolase family 20 catalytic" evidence="6">
    <location>
        <begin position="148"/>
        <end position="292"/>
    </location>
</feature>
<evidence type="ECO:0000256" key="3">
    <source>
        <dbReference type="ARBA" id="ARBA00012663"/>
    </source>
</evidence>
<keyword evidence="4" id="KW-0378">Hydrolase</keyword>
<feature type="signal peptide" evidence="5">
    <location>
        <begin position="1"/>
        <end position="26"/>
    </location>
</feature>
<evidence type="ECO:0000256" key="5">
    <source>
        <dbReference type="SAM" id="SignalP"/>
    </source>
</evidence>
<dbReference type="EC" id="3.2.1.52" evidence="3"/>
<feature type="chain" id="PRO_5027777137" description="beta-N-acetylhexosaminidase" evidence="5">
    <location>
        <begin position="27"/>
        <end position="621"/>
    </location>
</feature>
<dbReference type="OrthoDB" id="10023921at2759"/>
<dbReference type="Gene3D" id="3.20.20.80">
    <property type="entry name" value="Glycosidases"/>
    <property type="match status" value="1"/>
</dbReference>
<evidence type="ECO:0000256" key="2">
    <source>
        <dbReference type="ARBA" id="ARBA00006285"/>
    </source>
</evidence>
<dbReference type="FunCoup" id="A0A6P8Y3M2">
    <property type="interactions" value="751"/>
</dbReference>
<evidence type="ECO:0000256" key="4">
    <source>
        <dbReference type="ARBA" id="ARBA00022801"/>
    </source>
</evidence>
<proteinExistence type="inferred from homology"/>
<evidence type="ECO:0000259" key="6">
    <source>
        <dbReference type="Pfam" id="PF00728"/>
    </source>
</evidence>
<dbReference type="SUPFAM" id="SSF51445">
    <property type="entry name" value="(Trans)glycosidases"/>
    <property type="match status" value="1"/>
</dbReference>
<reference evidence="8" key="1">
    <citation type="submission" date="2025-08" db="UniProtKB">
        <authorList>
            <consortium name="RefSeq"/>
        </authorList>
    </citation>
    <scope>IDENTIFICATION</scope>
    <source>
        <tissue evidence="8">Total insect</tissue>
    </source>
</reference>
<accession>A0A6P8Y3M2</accession>
<dbReference type="AlphaFoldDB" id="A0A6P8Y3M2"/>
<evidence type="ECO:0000313" key="7">
    <source>
        <dbReference type="Proteomes" id="UP000515158"/>
    </source>
</evidence>
<dbReference type="PANTHER" id="PTHR21040">
    <property type="entry name" value="BCDNA.GH04120"/>
    <property type="match status" value="1"/>
</dbReference>
<evidence type="ECO:0000256" key="1">
    <source>
        <dbReference type="ARBA" id="ARBA00001231"/>
    </source>
</evidence>
<dbReference type="KEGG" id="tpal:117641104"/>
<evidence type="ECO:0000313" key="8">
    <source>
        <dbReference type="RefSeq" id="XP_034234108.1"/>
    </source>
</evidence>
<dbReference type="InParanoid" id="A0A6P8Y3M2"/>
<gene>
    <name evidence="8" type="primary">LOC117641104</name>
</gene>
<keyword evidence="5" id="KW-0732">Signal</keyword>